<dbReference type="PROSITE" id="PS50893">
    <property type="entry name" value="ABC_TRANSPORTER_2"/>
    <property type="match status" value="1"/>
</dbReference>
<keyword evidence="7" id="KW-0408">Iron</keyword>
<dbReference type="RefSeq" id="WP_342302927.1">
    <property type="nucleotide sequence ID" value="NZ_JBCEWA010000005.1"/>
</dbReference>
<dbReference type="InterPro" id="IPR003593">
    <property type="entry name" value="AAA+_ATPase"/>
</dbReference>
<feature type="domain" description="ABC transporter" evidence="10">
    <location>
        <begin position="1"/>
        <end position="238"/>
    </location>
</feature>
<name>A0ABU9LKP9_9BACL</name>
<evidence type="ECO:0000256" key="2">
    <source>
        <dbReference type="ARBA" id="ARBA00022448"/>
    </source>
</evidence>
<comment type="caution">
    <text evidence="11">The sequence shown here is derived from an EMBL/GenBank/DDBJ whole genome shotgun (WGS) entry which is preliminary data.</text>
</comment>
<dbReference type="InterPro" id="IPR051535">
    <property type="entry name" value="Siderophore_ABC-ATPase"/>
</dbReference>
<dbReference type="PROSITE" id="PS00211">
    <property type="entry name" value="ABC_TRANSPORTER_1"/>
    <property type="match status" value="1"/>
</dbReference>
<keyword evidence="3" id="KW-1003">Cell membrane</keyword>
<dbReference type="PANTHER" id="PTHR42771:SF10">
    <property type="entry name" value="FERRICHROME TRANSPORT ATP-BINDING PROTEIN FHUC"/>
    <property type="match status" value="1"/>
</dbReference>
<evidence type="ECO:0000259" key="10">
    <source>
        <dbReference type="PROSITE" id="PS50893"/>
    </source>
</evidence>
<dbReference type="Proteomes" id="UP001398420">
    <property type="component" value="Unassembled WGS sequence"/>
</dbReference>
<evidence type="ECO:0000256" key="8">
    <source>
        <dbReference type="ARBA" id="ARBA00023065"/>
    </source>
</evidence>
<keyword evidence="12" id="KW-1185">Reference proteome</keyword>
<sequence>MDIKQLTFSYNLKIPFLAIDQLMIPKGKVTAIIGPNGSGKSTLLHLLAGLLKPTSGALLLDEQPLYIYTAKERAKKLAVVHQQNDVPMNYTVRKLVEMGRYPHRKGMMRFTTEDDRIVDDALRVTDLIDQQHQFMHQLSGGQRQRVWIALALAQQSEYILLDEPTTYLDMHHQFEILHVIEKMNRMENRTIVMVLHDLNQALQFSDEVIVMQGGKVVAKGNTEEILTETLIQRIFRIHVKSIQDSNCEKHFIHLKKKV</sequence>
<keyword evidence="6 11" id="KW-0067">ATP-binding</keyword>
<evidence type="ECO:0000313" key="12">
    <source>
        <dbReference type="Proteomes" id="UP001398420"/>
    </source>
</evidence>
<dbReference type="Gene3D" id="3.40.50.300">
    <property type="entry name" value="P-loop containing nucleotide triphosphate hydrolases"/>
    <property type="match status" value="1"/>
</dbReference>
<keyword evidence="2" id="KW-0813">Transport</keyword>
<evidence type="ECO:0000256" key="5">
    <source>
        <dbReference type="ARBA" id="ARBA00022741"/>
    </source>
</evidence>
<organism evidence="11 12">
    <name type="scientific">Kurthia gibsonii</name>
    <dbReference type="NCBI Taxonomy" id="33946"/>
    <lineage>
        <taxon>Bacteria</taxon>
        <taxon>Bacillati</taxon>
        <taxon>Bacillota</taxon>
        <taxon>Bacilli</taxon>
        <taxon>Bacillales</taxon>
        <taxon>Caryophanaceae</taxon>
        <taxon>Kurthia</taxon>
    </lineage>
</organism>
<evidence type="ECO:0000256" key="7">
    <source>
        <dbReference type="ARBA" id="ARBA00023004"/>
    </source>
</evidence>
<gene>
    <name evidence="11" type="ORF">AAF454_08305</name>
</gene>
<evidence type="ECO:0000256" key="3">
    <source>
        <dbReference type="ARBA" id="ARBA00022475"/>
    </source>
</evidence>
<comment type="subcellular location">
    <subcellularLocation>
        <location evidence="1">Cell membrane</location>
        <topology evidence="1">Peripheral membrane protein</topology>
    </subcellularLocation>
</comment>
<proteinExistence type="predicted"/>
<protein>
    <submittedName>
        <fullName evidence="11">ABC transporter ATP-binding protein</fullName>
    </submittedName>
</protein>
<dbReference type="InterPro" id="IPR003439">
    <property type="entry name" value="ABC_transporter-like_ATP-bd"/>
</dbReference>
<dbReference type="SMART" id="SM00382">
    <property type="entry name" value="AAA"/>
    <property type="match status" value="1"/>
</dbReference>
<reference evidence="11 12" key="1">
    <citation type="submission" date="2024-04" db="EMBL/GenBank/DDBJ databases">
        <authorList>
            <person name="Wu Y.S."/>
            <person name="Zhang L."/>
        </authorList>
    </citation>
    <scope>NUCLEOTIDE SEQUENCE [LARGE SCALE GENOMIC DNA]</scope>
    <source>
        <strain evidence="11 12">KG-01</strain>
    </source>
</reference>
<keyword evidence="5" id="KW-0547">Nucleotide-binding</keyword>
<dbReference type="EMBL" id="JBCEWA010000005">
    <property type="protein sequence ID" value="MEL5988408.1"/>
    <property type="molecule type" value="Genomic_DNA"/>
</dbReference>
<evidence type="ECO:0000256" key="6">
    <source>
        <dbReference type="ARBA" id="ARBA00022840"/>
    </source>
</evidence>
<dbReference type="Pfam" id="PF00005">
    <property type="entry name" value="ABC_tran"/>
    <property type="match status" value="1"/>
</dbReference>
<keyword evidence="9" id="KW-0472">Membrane</keyword>
<evidence type="ECO:0000256" key="1">
    <source>
        <dbReference type="ARBA" id="ARBA00004202"/>
    </source>
</evidence>
<accession>A0ABU9LKP9</accession>
<dbReference type="GO" id="GO:0005524">
    <property type="term" value="F:ATP binding"/>
    <property type="evidence" value="ECO:0007669"/>
    <property type="project" value="UniProtKB-KW"/>
</dbReference>
<keyword evidence="8" id="KW-0406">Ion transport</keyword>
<evidence type="ECO:0000313" key="11">
    <source>
        <dbReference type="EMBL" id="MEL5988408.1"/>
    </source>
</evidence>
<dbReference type="SUPFAM" id="SSF52540">
    <property type="entry name" value="P-loop containing nucleoside triphosphate hydrolases"/>
    <property type="match status" value="1"/>
</dbReference>
<dbReference type="PANTHER" id="PTHR42771">
    <property type="entry name" value="IRON(3+)-HYDROXAMATE IMPORT ATP-BINDING PROTEIN FHUC"/>
    <property type="match status" value="1"/>
</dbReference>
<evidence type="ECO:0000256" key="4">
    <source>
        <dbReference type="ARBA" id="ARBA00022496"/>
    </source>
</evidence>
<dbReference type="InterPro" id="IPR017871">
    <property type="entry name" value="ABC_transporter-like_CS"/>
</dbReference>
<keyword evidence="4" id="KW-0410">Iron transport</keyword>
<dbReference type="CDD" id="cd03214">
    <property type="entry name" value="ABC_Iron-Siderophores_B12_Hemin"/>
    <property type="match status" value="1"/>
</dbReference>
<evidence type="ECO:0000256" key="9">
    <source>
        <dbReference type="ARBA" id="ARBA00023136"/>
    </source>
</evidence>
<dbReference type="InterPro" id="IPR027417">
    <property type="entry name" value="P-loop_NTPase"/>
</dbReference>